<dbReference type="EMBL" id="FUHW01000022">
    <property type="protein sequence ID" value="SJM58325.1"/>
    <property type="molecule type" value="Genomic_DNA"/>
</dbReference>
<dbReference type="InterPro" id="IPR005119">
    <property type="entry name" value="LysR_subst-bd"/>
</dbReference>
<dbReference type="SUPFAM" id="SSF53850">
    <property type="entry name" value="Periplasmic binding protein-like II"/>
    <property type="match status" value="1"/>
</dbReference>
<dbReference type="GO" id="GO:0032993">
    <property type="term" value="C:protein-DNA complex"/>
    <property type="evidence" value="ECO:0007669"/>
    <property type="project" value="TreeGrafter"/>
</dbReference>
<dbReference type="SUPFAM" id="SSF46785">
    <property type="entry name" value="Winged helix' DNA-binding domain"/>
    <property type="match status" value="1"/>
</dbReference>
<dbReference type="InterPro" id="IPR036388">
    <property type="entry name" value="WH-like_DNA-bd_sf"/>
</dbReference>
<evidence type="ECO:0000313" key="6">
    <source>
        <dbReference type="EMBL" id="SJM58325.1"/>
    </source>
</evidence>
<dbReference type="CDD" id="cd08436">
    <property type="entry name" value="PBP2_LTTR_like_3"/>
    <property type="match status" value="1"/>
</dbReference>
<dbReference type="InterPro" id="IPR000847">
    <property type="entry name" value="LysR_HTH_N"/>
</dbReference>
<accession>A0A1R4FQX0</accession>
<keyword evidence="7" id="KW-1185">Reference proteome</keyword>
<keyword evidence="4" id="KW-0804">Transcription</keyword>
<feature type="domain" description="HTH lysR-type" evidence="5">
    <location>
        <begin position="1"/>
        <end position="58"/>
    </location>
</feature>
<protein>
    <submittedName>
        <fullName evidence="6">LysR-family transcriptional regulator</fullName>
    </submittedName>
</protein>
<evidence type="ECO:0000313" key="7">
    <source>
        <dbReference type="Proteomes" id="UP000195913"/>
    </source>
</evidence>
<dbReference type="InterPro" id="IPR036390">
    <property type="entry name" value="WH_DNA-bd_sf"/>
</dbReference>
<dbReference type="Pfam" id="PF00126">
    <property type="entry name" value="HTH_1"/>
    <property type="match status" value="1"/>
</dbReference>
<dbReference type="FunFam" id="1.10.10.10:FF:000001">
    <property type="entry name" value="LysR family transcriptional regulator"/>
    <property type="match status" value="1"/>
</dbReference>
<dbReference type="Gene3D" id="3.40.190.290">
    <property type="match status" value="1"/>
</dbReference>
<dbReference type="Pfam" id="PF03466">
    <property type="entry name" value="LysR_substrate"/>
    <property type="match status" value="1"/>
</dbReference>
<dbReference type="PANTHER" id="PTHR30346">
    <property type="entry name" value="TRANSCRIPTIONAL DUAL REGULATOR HCAR-RELATED"/>
    <property type="match status" value="1"/>
</dbReference>
<dbReference type="Proteomes" id="UP000195913">
    <property type="component" value="Unassembled WGS sequence"/>
</dbReference>
<sequence length="290" mass="31098">MELQQFRYVLAVARTRNFTRAAEECFVVQSALSHQIKSLEHELGVQLFTRTSRRVELTEEGAAFLPAARASLDSAERAAADASASIGQVRGTLRVGIIPTVTALDVPAALGAFHRTHPGVRVVLNSGGSDDFIAAIAAGGLDIALLGMAEKTVPARVRTVELSRERLVAVLGSGHRLAGRKRLRLADLADETFADFPEGTPGRTQSDLAFKAAGLRREVAFESMSTDFTLGMIRQGLAIALLPPAFVTPGPNLRTIKVDDGPTRIEYLAWSDFNPSPAARAFLDLLPVEG</sequence>
<comment type="similarity">
    <text evidence="1">Belongs to the LysR transcriptional regulatory family.</text>
</comment>
<dbReference type="PANTHER" id="PTHR30346:SF28">
    <property type="entry name" value="HTH-TYPE TRANSCRIPTIONAL REGULATOR CYNR"/>
    <property type="match status" value="1"/>
</dbReference>
<keyword evidence="3" id="KW-0238">DNA-binding</keyword>
<dbReference type="PROSITE" id="PS50931">
    <property type="entry name" value="HTH_LYSR"/>
    <property type="match status" value="1"/>
</dbReference>
<name>A0A1R4FQX0_9MICC</name>
<reference evidence="6 7" key="1">
    <citation type="submission" date="2017-02" db="EMBL/GenBank/DDBJ databases">
        <authorList>
            <person name="Peterson S.W."/>
        </authorList>
    </citation>
    <scope>NUCLEOTIDE SEQUENCE [LARGE SCALE GENOMIC DNA]</scope>
    <source>
        <strain evidence="6 7">B Ar 00.02</strain>
    </source>
</reference>
<evidence type="ECO:0000259" key="5">
    <source>
        <dbReference type="PROSITE" id="PS50931"/>
    </source>
</evidence>
<dbReference type="AlphaFoldDB" id="A0A1R4FQX0"/>
<dbReference type="PRINTS" id="PR00039">
    <property type="entry name" value="HTHLYSR"/>
</dbReference>
<organism evidence="6 7">
    <name type="scientific">Arthrobacter rhombi</name>
    <dbReference type="NCBI Taxonomy" id="71253"/>
    <lineage>
        <taxon>Bacteria</taxon>
        <taxon>Bacillati</taxon>
        <taxon>Actinomycetota</taxon>
        <taxon>Actinomycetes</taxon>
        <taxon>Micrococcales</taxon>
        <taxon>Micrococcaceae</taxon>
        <taxon>Arthrobacter</taxon>
    </lineage>
</organism>
<proteinExistence type="inferred from homology"/>
<gene>
    <name evidence="6" type="ORF">FM101_05280</name>
</gene>
<dbReference type="Gene3D" id="1.10.10.10">
    <property type="entry name" value="Winged helix-like DNA-binding domain superfamily/Winged helix DNA-binding domain"/>
    <property type="match status" value="1"/>
</dbReference>
<evidence type="ECO:0000256" key="4">
    <source>
        <dbReference type="ARBA" id="ARBA00023163"/>
    </source>
</evidence>
<dbReference type="GO" id="GO:0003677">
    <property type="term" value="F:DNA binding"/>
    <property type="evidence" value="ECO:0007669"/>
    <property type="project" value="UniProtKB-KW"/>
</dbReference>
<evidence type="ECO:0000256" key="2">
    <source>
        <dbReference type="ARBA" id="ARBA00023015"/>
    </source>
</evidence>
<evidence type="ECO:0000256" key="3">
    <source>
        <dbReference type="ARBA" id="ARBA00023125"/>
    </source>
</evidence>
<evidence type="ECO:0000256" key="1">
    <source>
        <dbReference type="ARBA" id="ARBA00009437"/>
    </source>
</evidence>
<dbReference type="GO" id="GO:0003700">
    <property type="term" value="F:DNA-binding transcription factor activity"/>
    <property type="evidence" value="ECO:0007669"/>
    <property type="project" value="InterPro"/>
</dbReference>
<keyword evidence="2" id="KW-0805">Transcription regulation</keyword>